<dbReference type="AlphaFoldDB" id="A0A8J3C0P4"/>
<accession>A0A8J3C0P4</accession>
<dbReference type="EMBL" id="BMMX01000019">
    <property type="protein sequence ID" value="GGL01977.1"/>
    <property type="molecule type" value="Genomic_DNA"/>
</dbReference>
<feature type="region of interest" description="Disordered" evidence="1">
    <location>
        <begin position="114"/>
        <end position="133"/>
    </location>
</feature>
<dbReference type="Proteomes" id="UP000656042">
    <property type="component" value="Unassembled WGS sequence"/>
</dbReference>
<dbReference type="Pfam" id="PF00899">
    <property type="entry name" value="ThiF"/>
    <property type="match status" value="1"/>
</dbReference>
<evidence type="ECO:0000313" key="4">
    <source>
        <dbReference type="Proteomes" id="UP000656042"/>
    </source>
</evidence>
<dbReference type="InterPro" id="IPR000594">
    <property type="entry name" value="ThiF_NAD_FAD-bd"/>
</dbReference>
<sequence>MMLRPLLLPGLPRLWRGPHTLQLGLDPDRAVLFDLPHARVAQILDLMDGTRPERAVYAYGTSLGVAPDDVRVLVDALRAAGYLLSAPSLMPATLADDHRGRLLAEAAAVALSAPAPLAGTPRPPAPTRRSPSPAQVLRRRLAACVIVAGAGRLGPPIAVALAQSGIGHVHPQLSGTVSPADLAGGPLHADDIGQPAVAATTAALQRAAPDTRTGPVRRGTASLVVQLGFDQPVELLAARFAARRQPHLRVGLREATAIVGPLVPAAGRPCLNCLDLHRSDRDPQWPQLVRQAQPRVAEPCSVTTVLAATAYACAEVLAYLDGAAAQTVGAAVEIRGPGRVRRRAWPPHPACMCHRPTGLSPRKSPEGNDTGR</sequence>
<feature type="domain" description="THIF-type NAD/FAD binding fold" evidence="2">
    <location>
        <begin position="143"/>
        <end position="214"/>
    </location>
</feature>
<proteinExistence type="predicted"/>
<dbReference type="InterPro" id="IPR035985">
    <property type="entry name" value="Ubiquitin-activating_enz"/>
</dbReference>
<dbReference type="Gene3D" id="3.40.50.720">
    <property type="entry name" value="NAD(P)-binding Rossmann-like Domain"/>
    <property type="match status" value="1"/>
</dbReference>
<evidence type="ECO:0000313" key="3">
    <source>
        <dbReference type="EMBL" id="GGL01977.1"/>
    </source>
</evidence>
<name>A0A8J3C0P4_9ACTN</name>
<reference evidence="3" key="1">
    <citation type="journal article" date="2014" name="Int. J. Syst. Evol. Microbiol.">
        <title>Complete genome sequence of Corynebacterium casei LMG S-19264T (=DSM 44701T), isolated from a smear-ripened cheese.</title>
        <authorList>
            <consortium name="US DOE Joint Genome Institute (JGI-PGF)"/>
            <person name="Walter F."/>
            <person name="Albersmeier A."/>
            <person name="Kalinowski J."/>
            <person name="Ruckert C."/>
        </authorList>
    </citation>
    <scope>NUCLEOTIDE SEQUENCE</scope>
    <source>
        <strain evidence="3">CGMCC 4.7299</strain>
    </source>
</reference>
<organism evidence="3 4">
    <name type="scientific">Mangrovihabitans endophyticus</name>
    <dbReference type="NCBI Taxonomy" id="1751298"/>
    <lineage>
        <taxon>Bacteria</taxon>
        <taxon>Bacillati</taxon>
        <taxon>Actinomycetota</taxon>
        <taxon>Actinomycetes</taxon>
        <taxon>Micromonosporales</taxon>
        <taxon>Micromonosporaceae</taxon>
        <taxon>Mangrovihabitans</taxon>
    </lineage>
</organism>
<comment type="caution">
    <text evidence="3">The sequence shown here is derived from an EMBL/GenBank/DDBJ whole genome shotgun (WGS) entry which is preliminary data.</text>
</comment>
<dbReference type="SUPFAM" id="SSF69572">
    <property type="entry name" value="Activating enzymes of the ubiquitin-like proteins"/>
    <property type="match status" value="1"/>
</dbReference>
<evidence type="ECO:0000259" key="2">
    <source>
        <dbReference type="Pfam" id="PF00899"/>
    </source>
</evidence>
<reference evidence="3" key="2">
    <citation type="submission" date="2020-09" db="EMBL/GenBank/DDBJ databases">
        <authorList>
            <person name="Sun Q."/>
            <person name="Zhou Y."/>
        </authorList>
    </citation>
    <scope>NUCLEOTIDE SEQUENCE</scope>
    <source>
        <strain evidence="3">CGMCC 4.7299</strain>
    </source>
</reference>
<evidence type="ECO:0000256" key="1">
    <source>
        <dbReference type="SAM" id="MobiDB-lite"/>
    </source>
</evidence>
<gene>
    <name evidence="3" type="ORF">GCM10012284_40670</name>
</gene>
<dbReference type="GO" id="GO:0008641">
    <property type="term" value="F:ubiquitin-like modifier activating enzyme activity"/>
    <property type="evidence" value="ECO:0007669"/>
    <property type="project" value="InterPro"/>
</dbReference>
<keyword evidence="4" id="KW-1185">Reference proteome</keyword>
<protein>
    <submittedName>
        <fullName evidence="3">Thiamin biosynthesis protein</fullName>
    </submittedName>
</protein>